<keyword evidence="2" id="KW-1185">Reference proteome</keyword>
<evidence type="ECO:0000313" key="2">
    <source>
        <dbReference type="Proteomes" id="UP001180724"/>
    </source>
</evidence>
<comment type="caution">
    <text evidence="1">The sequence shown here is derived from an EMBL/GenBank/DDBJ whole genome shotgun (WGS) entry which is preliminary data.</text>
</comment>
<dbReference type="EMBL" id="JAVRFH010000001">
    <property type="protein sequence ID" value="MDT0608778.1"/>
    <property type="molecule type" value="Genomic_DNA"/>
</dbReference>
<accession>A0ABU3AFR5</accession>
<protein>
    <submittedName>
        <fullName evidence="1">Uncharacterized protein</fullName>
    </submittedName>
</protein>
<dbReference type="RefSeq" id="WP_311570367.1">
    <property type="nucleotide sequence ID" value="NZ_JAVRFH010000001.1"/>
</dbReference>
<gene>
    <name evidence="1" type="ORF">RM812_00750</name>
</gene>
<proteinExistence type="predicted"/>
<organism evidence="1 2">
    <name type="scientific">Streptomyces lancefieldiae</name>
    <dbReference type="NCBI Taxonomy" id="3075520"/>
    <lineage>
        <taxon>Bacteria</taxon>
        <taxon>Bacillati</taxon>
        <taxon>Actinomycetota</taxon>
        <taxon>Actinomycetes</taxon>
        <taxon>Kitasatosporales</taxon>
        <taxon>Streptomycetaceae</taxon>
        <taxon>Streptomyces</taxon>
    </lineage>
</organism>
<sequence length="72" mass="7976">MDAETFNRLYPIGTPVRAFPETRAERPRITRTRTLARDVRHGLTVVHVDGLRGALTLAGIDPLPDNQPVEAS</sequence>
<evidence type="ECO:0000313" key="1">
    <source>
        <dbReference type="EMBL" id="MDT0608778.1"/>
    </source>
</evidence>
<reference evidence="1" key="1">
    <citation type="submission" date="2024-05" db="EMBL/GenBank/DDBJ databases">
        <title>30 novel species of actinomycetes from the DSMZ collection.</title>
        <authorList>
            <person name="Nouioui I."/>
        </authorList>
    </citation>
    <scope>NUCLEOTIDE SEQUENCE</scope>
    <source>
        <strain evidence="1">DSM 40712</strain>
    </source>
</reference>
<dbReference type="Proteomes" id="UP001180724">
    <property type="component" value="Unassembled WGS sequence"/>
</dbReference>
<name>A0ABU3AFR5_9ACTN</name>